<feature type="compositionally biased region" description="Low complexity" evidence="1">
    <location>
        <begin position="32"/>
        <end position="42"/>
    </location>
</feature>
<dbReference type="EMBL" id="JAULSU010000002">
    <property type="protein sequence ID" value="KAK0627554.1"/>
    <property type="molecule type" value="Genomic_DNA"/>
</dbReference>
<gene>
    <name evidence="2" type="ORF">B0T14DRAFT_493623</name>
</gene>
<dbReference type="Proteomes" id="UP001175000">
    <property type="component" value="Unassembled WGS sequence"/>
</dbReference>
<evidence type="ECO:0000313" key="2">
    <source>
        <dbReference type="EMBL" id="KAK0627554.1"/>
    </source>
</evidence>
<evidence type="ECO:0000256" key="1">
    <source>
        <dbReference type="SAM" id="MobiDB-lite"/>
    </source>
</evidence>
<organism evidence="2 3">
    <name type="scientific">Immersiella caudata</name>
    <dbReference type="NCBI Taxonomy" id="314043"/>
    <lineage>
        <taxon>Eukaryota</taxon>
        <taxon>Fungi</taxon>
        <taxon>Dikarya</taxon>
        <taxon>Ascomycota</taxon>
        <taxon>Pezizomycotina</taxon>
        <taxon>Sordariomycetes</taxon>
        <taxon>Sordariomycetidae</taxon>
        <taxon>Sordariales</taxon>
        <taxon>Lasiosphaeriaceae</taxon>
        <taxon>Immersiella</taxon>
    </lineage>
</organism>
<sequence>MSSSAPQPKHTSSRRPLPASVLEDLHTIFTLSPSAPAEPESSNHTGKSIETPKATQTLHVLVSDWQGDVVWSRNQSVVITKFPGAPKRLDPWLRQRFLLELKSQEDEIRMKAERDKEFGLWCASGEECAGGSNSWSDLEGYMYDGRVVIEEAVIKITPEGGEERVE</sequence>
<reference evidence="2" key="1">
    <citation type="submission" date="2023-06" db="EMBL/GenBank/DDBJ databases">
        <title>Genome-scale phylogeny and comparative genomics of the fungal order Sordariales.</title>
        <authorList>
            <consortium name="Lawrence Berkeley National Laboratory"/>
            <person name="Hensen N."/>
            <person name="Bonometti L."/>
            <person name="Westerberg I."/>
            <person name="Brannstrom I.O."/>
            <person name="Guillou S."/>
            <person name="Cros-Aarteil S."/>
            <person name="Calhoun S."/>
            <person name="Haridas S."/>
            <person name="Kuo A."/>
            <person name="Mondo S."/>
            <person name="Pangilinan J."/>
            <person name="Riley R."/>
            <person name="Labutti K."/>
            <person name="Andreopoulos B."/>
            <person name="Lipzen A."/>
            <person name="Chen C."/>
            <person name="Yanf M."/>
            <person name="Daum C."/>
            <person name="Ng V."/>
            <person name="Clum A."/>
            <person name="Steindorff A."/>
            <person name="Ohm R."/>
            <person name="Martin F."/>
            <person name="Silar P."/>
            <person name="Natvig D."/>
            <person name="Lalanne C."/>
            <person name="Gautier V."/>
            <person name="Ament-Velasquez S.L."/>
            <person name="Kruys A."/>
            <person name="Hutchinson M.I."/>
            <person name="Powell A.J."/>
            <person name="Barry K."/>
            <person name="Miller A.N."/>
            <person name="Grigoriev I.V."/>
            <person name="Debuchy R."/>
            <person name="Gladieux P."/>
            <person name="Thoren M.H."/>
            <person name="Johannesson H."/>
        </authorList>
    </citation>
    <scope>NUCLEOTIDE SEQUENCE</scope>
    <source>
        <strain evidence="2">CBS 606.72</strain>
    </source>
</reference>
<accession>A0AA39X587</accession>
<keyword evidence="3" id="KW-1185">Reference proteome</keyword>
<feature type="region of interest" description="Disordered" evidence="1">
    <location>
        <begin position="32"/>
        <end position="51"/>
    </location>
</feature>
<proteinExistence type="predicted"/>
<dbReference type="AlphaFoldDB" id="A0AA39X587"/>
<protein>
    <submittedName>
        <fullName evidence="2">Uncharacterized protein</fullName>
    </submittedName>
</protein>
<comment type="caution">
    <text evidence="2">The sequence shown here is derived from an EMBL/GenBank/DDBJ whole genome shotgun (WGS) entry which is preliminary data.</text>
</comment>
<name>A0AA39X587_9PEZI</name>
<evidence type="ECO:0000313" key="3">
    <source>
        <dbReference type="Proteomes" id="UP001175000"/>
    </source>
</evidence>